<feature type="domain" description="Solute-binding protein family 3/N-terminal" evidence="6">
    <location>
        <begin position="47"/>
        <end position="272"/>
    </location>
</feature>
<dbReference type="PANTHER" id="PTHR35936:SF34">
    <property type="entry name" value="ABC TRANSPORTER EXTRACELLULAR-BINDING PROTEIN YCKB-RELATED"/>
    <property type="match status" value="1"/>
</dbReference>
<sequence>MKKLTKIAAAAAALCLGAALLAGCSGSNGAADNAADNGAAANPDATTLIVGLDNAYPPYGFIGDDGNLTGFDIDLATEVAARNGWNLELEAIDWDAKDALLNQGTINCIWNGFTMEGREADYTFSKPYMHNEQVVVVKKDSGISSLNDLAGKNVMTQVDSAALDVLEGDQKDLADTFAGGKAQTIGDYNNAFMQLESGAVDAVACDLSIADYQMAAKPDMFVKLEPLSTENYAVGFAKDGDAAMVDAVNKTLKEMYDDGTIAKLCEKWGEYGISIDNWVLVD</sequence>
<evidence type="ECO:0000256" key="2">
    <source>
        <dbReference type="ARBA" id="ARBA00010333"/>
    </source>
</evidence>
<dbReference type="Gene3D" id="3.40.190.10">
    <property type="entry name" value="Periplasmic binding protein-like II"/>
    <property type="match status" value="2"/>
</dbReference>
<dbReference type="InterPro" id="IPR001638">
    <property type="entry name" value="Solute-binding_3/MltF_N"/>
</dbReference>
<dbReference type="PROSITE" id="PS51257">
    <property type="entry name" value="PROKAR_LIPOPROTEIN"/>
    <property type="match status" value="1"/>
</dbReference>
<evidence type="ECO:0000259" key="6">
    <source>
        <dbReference type="SMART" id="SM00062"/>
    </source>
</evidence>
<comment type="similarity">
    <text evidence="2 4">Belongs to the bacterial solute-binding protein 3 family.</text>
</comment>
<reference evidence="7 8" key="1">
    <citation type="journal article" date="2019" name="Microbiol. Resour. Announc.">
        <title>Draft Genome Sequences of Type Strains of Gordonibacter faecihominis, Paraeggerthella hongkongensis, Parvibacter caecicola,Slackia equolifaciens, Slackia faecicanis, and Slackia isoflavoniconvertens.</title>
        <authorList>
            <person name="Danylec N."/>
            <person name="Stoll D.A."/>
            <person name="Dotsch A."/>
            <person name="Huch M."/>
        </authorList>
    </citation>
    <scope>NUCLEOTIDE SEQUENCE [LARGE SCALE GENOMIC DNA]</scope>
    <source>
        <strain evidence="7 8">DSM 18785</strain>
    </source>
</reference>
<evidence type="ECO:0000256" key="1">
    <source>
        <dbReference type="ARBA" id="ARBA00004196"/>
    </source>
</evidence>
<evidence type="ECO:0000256" key="3">
    <source>
        <dbReference type="ARBA" id="ARBA00022729"/>
    </source>
</evidence>
<dbReference type="AlphaFoldDB" id="A0A3N0AW93"/>
<dbReference type="Pfam" id="PF00497">
    <property type="entry name" value="SBP_bac_3"/>
    <property type="match status" value="1"/>
</dbReference>
<dbReference type="EMBL" id="QICA01000005">
    <property type="protein sequence ID" value="RNL38616.1"/>
    <property type="molecule type" value="Genomic_DNA"/>
</dbReference>
<keyword evidence="8" id="KW-1185">Reference proteome</keyword>
<dbReference type="RefSeq" id="WP_117285086.1">
    <property type="nucleotide sequence ID" value="NZ_JAMTCE010000004.1"/>
</dbReference>
<name>A0A3N0AW93_9ACTN</name>
<dbReference type="PANTHER" id="PTHR35936">
    <property type="entry name" value="MEMBRANE-BOUND LYTIC MUREIN TRANSGLYCOSYLASE F"/>
    <property type="match status" value="1"/>
</dbReference>
<keyword evidence="3 5" id="KW-0732">Signal</keyword>
<feature type="chain" id="PRO_5018123821" evidence="5">
    <location>
        <begin position="31"/>
        <end position="282"/>
    </location>
</feature>
<dbReference type="Proteomes" id="UP000278327">
    <property type="component" value="Unassembled WGS sequence"/>
</dbReference>
<organism evidence="7 8">
    <name type="scientific">Adlercreutzia equolifaciens subsp. celatus DSM 18785</name>
    <dbReference type="NCBI Taxonomy" id="1121021"/>
    <lineage>
        <taxon>Bacteria</taxon>
        <taxon>Bacillati</taxon>
        <taxon>Actinomycetota</taxon>
        <taxon>Coriobacteriia</taxon>
        <taxon>Eggerthellales</taxon>
        <taxon>Eggerthellaceae</taxon>
        <taxon>Adlercreutzia</taxon>
    </lineage>
</organism>
<dbReference type="PROSITE" id="PS01039">
    <property type="entry name" value="SBP_BACTERIAL_3"/>
    <property type="match status" value="1"/>
</dbReference>
<proteinExistence type="inferred from homology"/>
<accession>A0A3N0AW93</accession>
<evidence type="ECO:0000313" key="8">
    <source>
        <dbReference type="Proteomes" id="UP000278327"/>
    </source>
</evidence>
<evidence type="ECO:0000256" key="5">
    <source>
        <dbReference type="SAM" id="SignalP"/>
    </source>
</evidence>
<feature type="signal peptide" evidence="5">
    <location>
        <begin position="1"/>
        <end position="30"/>
    </location>
</feature>
<evidence type="ECO:0000256" key="4">
    <source>
        <dbReference type="RuleBase" id="RU003744"/>
    </source>
</evidence>
<dbReference type="SUPFAM" id="SSF53850">
    <property type="entry name" value="Periplasmic binding protein-like II"/>
    <property type="match status" value="1"/>
</dbReference>
<comment type="caution">
    <text evidence="7">The sequence shown here is derived from an EMBL/GenBank/DDBJ whole genome shotgun (WGS) entry which is preliminary data.</text>
</comment>
<gene>
    <name evidence="7" type="ORF">DMP10_03965</name>
</gene>
<dbReference type="SMART" id="SM00062">
    <property type="entry name" value="PBPb"/>
    <property type="match status" value="1"/>
</dbReference>
<protein>
    <submittedName>
        <fullName evidence="7">ABC transporter substrate-binding protein</fullName>
    </submittedName>
</protein>
<dbReference type="InterPro" id="IPR018313">
    <property type="entry name" value="SBP_3_CS"/>
</dbReference>
<dbReference type="GO" id="GO:0030313">
    <property type="term" value="C:cell envelope"/>
    <property type="evidence" value="ECO:0007669"/>
    <property type="project" value="UniProtKB-SubCell"/>
</dbReference>
<evidence type="ECO:0000313" key="7">
    <source>
        <dbReference type="EMBL" id="RNL38616.1"/>
    </source>
</evidence>
<comment type="subcellular location">
    <subcellularLocation>
        <location evidence="1">Cell envelope</location>
    </subcellularLocation>
</comment>